<feature type="transmembrane region" description="Helical" evidence="8">
    <location>
        <begin position="279"/>
        <end position="299"/>
    </location>
</feature>
<gene>
    <name evidence="9" type="ORF">E1286_20110</name>
</gene>
<dbReference type="AlphaFoldDB" id="A0A4V2YLH2"/>
<evidence type="ECO:0000256" key="4">
    <source>
        <dbReference type="ARBA" id="ARBA00022692"/>
    </source>
</evidence>
<feature type="transmembrane region" description="Helical" evidence="8">
    <location>
        <begin position="244"/>
        <end position="267"/>
    </location>
</feature>
<keyword evidence="2" id="KW-1003">Cell membrane</keyword>
<feature type="transmembrane region" description="Helical" evidence="8">
    <location>
        <begin position="337"/>
        <end position="355"/>
    </location>
</feature>
<comment type="similarity">
    <text evidence="7">Belongs to the glycosyltransferase 87 family.</text>
</comment>
<dbReference type="RefSeq" id="WP_132614736.1">
    <property type="nucleotide sequence ID" value="NZ_SMKQ01000058.1"/>
</dbReference>
<reference evidence="9 10" key="1">
    <citation type="submission" date="2019-03" db="EMBL/GenBank/DDBJ databases">
        <title>Draft genome sequences of novel Actinobacteria.</title>
        <authorList>
            <person name="Sahin N."/>
            <person name="Ay H."/>
            <person name="Saygin H."/>
        </authorList>
    </citation>
    <scope>NUCLEOTIDE SEQUENCE [LARGE SCALE GENOMIC DNA]</scope>
    <source>
        <strain evidence="9 10">CH32</strain>
    </source>
</reference>
<evidence type="ECO:0000256" key="1">
    <source>
        <dbReference type="ARBA" id="ARBA00004651"/>
    </source>
</evidence>
<feature type="transmembrane region" description="Helical" evidence="8">
    <location>
        <begin position="367"/>
        <end position="394"/>
    </location>
</feature>
<keyword evidence="3" id="KW-0808">Transferase</keyword>
<proteinExistence type="inferred from homology"/>
<evidence type="ECO:0000313" key="10">
    <source>
        <dbReference type="Proteomes" id="UP000295302"/>
    </source>
</evidence>
<evidence type="ECO:0000256" key="2">
    <source>
        <dbReference type="ARBA" id="ARBA00022475"/>
    </source>
</evidence>
<feature type="transmembrane region" description="Helical" evidence="8">
    <location>
        <begin position="421"/>
        <end position="439"/>
    </location>
</feature>
<evidence type="ECO:0000256" key="3">
    <source>
        <dbReference type="ARBA" id="ARBA00022679"/>
    </source>
</evidence>
<dbReference type="EMBL" id="SMKQ01000058">
    <property type="protein sequence ID" value="TDD46647.1"/>
    <property type="molecule type" value="Genomic_DNA"/>
</dbReference>
<feature type="transmembrane region" description="Helical" evidence="8">
    <location>
        <begin position="180"/>
        <end position="199"/>
    </location>
</feature>
<dbReference type="InterPro" id="IPR018584">
    <property type="entry name" value="GT87"/>
</dbReference>
<dbReference type="GO" id="GO:0016758">
    <property type="term" value="F:hexosyltransferase activity"/>
    <property type="evidence" value="ECO:0007669"/>
    <property type="project" value="InterPro"/>
</dbReference>
<name>A0A4V2YLH2_9ACTN</name>
<keyword evidence="4 8" id="KW-0812">Transmembrane</keyword>
<evidence type="ECO:0000256" key="7">
    <source>
        <dbReference type="ARBA" id="ARBA00024033"/>
    </source>
</evidence>
<dbReference type="Proteomes" id="UP000295302">
    <property type="component" value="Unassembled WGS sequence"/>
</dbReference>
<feature type="transmembrane region" description="Helical" evidence="8">
    <location>
        <begin position="59"/>
        <end position="78"/>
    </location>
</feature>
<keyword evidence="10" id="KW-1185">Reference proteome</keyword>
<feature type="transmembrane region" description="Helical" evidence="8">
    <location>
        <begin position="34"/>
        <end position="52"/>
    </location>
</feature>
<dbReference type="OrthoDB" id="3362857at2"/>
<comment type="caution">
    <text evidence="9">The sequence shown here is derived from an EMBL/GenBank/DDBJ whole genome shotgun (WGS) entry which is preliminary data.</text>
</comment>
<evidence type="ECO:0000256" key="8">
    <source>
        <dbReference type="SAM" id="Phobius"/>
    </source>
</evidence>
<feature type="transmembrane region" description="Helical" evidence="8">
    <location>
        <begin position="220"/>
        <end position="238"/>
    </location>
</feature>
<evidence type="ECO:0000256" key="5">
    <source>
        <dbReference type="ARBA" id="ARBA00022989"/>
    </source>
</evidence>
<accession>A0A4V2YLH2</accession>
<dbReference type="GO" id="GO:0005886">
    <property type="term" value="C:plasma membrane"/>
    <property type="evidence" value="ECO:0007669"/>
    <property type="project" value="UniProtKB-SubCell"/>
</dbReference>
<evidence type="ECO:0000313" key="9">
    <source>
        <dbReference type="EMBL" id="TDD46647.1"/>
    </source>
</evidence>
<comment type="subcellular location">
    <subcellularLocation>
        <location evidence="1">Cell membrane</location>
        <topology evidence="1">Multi-pass membrane protein</topology>
    </subcellularLocation>
</comment>
<keyword evidence="5 8" id="KW-1133">Transmembrane helix</keyword>
<sequence>MIGAAWAAVPLLALVCALALTVRAGSLSTDPTGLLGPYAICWALFAVAVWRLRRVPKRAALFMVGAGGFAVAATGLLAPPATSTDSFRYAWDGRVQAAGLSPYDHAPADPALAPLRDRWLFPEGAACRGRDRYPLPSPTGVRSCTRINRPAVHTIYPPLAQAYFWAVHRLSPEGSRHKPLQIGGAVLAFATTIMLLRVAPARAAWWAWCPAVPVEAVNNAHVDVLGVLLTVIALTIVARRRVLGGALLGAATAVKLLPAVTLPGALSGLLARPRRASDALAVAGSAVLVVTLAYLPYVLASRASVLGYFFGYVKEEGYDDTGGHRYAVLRLFLPDSWAMPAALAVVAAAAVAVLCRGDAERPWHGALTVAGIAFLVFTPGYSWYALLVVALVALDGRWEWLAVPVAGAVAYLGRAEPAAGTAAYAVAALVVAAASAVRLRSPAGRTPPPPPPPP</sequence>
<dbReference type="Pfam" id="PF09594">
    <property type="entry name" value="GT87"/>
    <property type="match status" value="1"/>
</dbReference>
<keyword evidence="6 8" id="KW-0472">Membrane</keyword>
<evidence type="ECO:0000256" key="6">
    <source>
        <dbReference type="ARBA" id="ARBA00023136"/>
    </source>
</evidence>
<protein>
    <submittedName>
        <fullName evidence="9">DUF2029 domain-containing protein</fullName>
    </submittedName>
</protein>
<organism evidence="9 10">
    <name type="scientific">Nonomuraea terrae</name>
    <dbReference type="NCBI Taxonomy" id="2530383"/>
    <lineage>
        <taxon>Bacteria</taxon>
        <taxon>Bacillati</taxon>
        <taxon>Actinomycetota</taxon>
        <taxon>Actinomycetes</taxon>
        <taxon>Streptosporangiales</taxon>
        <taxon>Streptosporangiaceae</taxon>
        <taxon>Nonomuraea</taxon>
    </lineage>
</organism>
<feature type="non-terminal residue" evidence="9">
    <location>
        <position position="454"/>
    </location>
</feature>